<reference evidence="2" key="1">
    <citation type="submission" date="2021-03" db="EMBL/GenBank/DDBJ databases">
        <title>Antimicrobial resistance genes in bacteria isolated from Japanese honey, and their potential for conferring macrolide and lincosamide resistance in the American foulbrood pathogen Paenibacillus larvae.</title>
        <authorList>
            <person name="Okamoto M."/>
            <person name="Kumagai M."/>
            <person name="Kanamori H."/>
            <person name="Takamatsu D."/>
        </authorList>
    </citation>
    <scope>NUCLEOTIDE SEQUENCE</scope>
    <source>
        <strain evidence="2">J2TS6</strain>
    </source>
</reference>
<feature type="region of interest" description="Disordered" evidence="1">
    <location>
        <begin position="67"/>
        <end position="88"/>
    </location>
</feature>
<keyword evidence="3" id="KW-1185">Reference proteome</keyword>
<accession>A0A920CBI8</accession>
<evidence type="ECO:0000313" key="3">
    <source>
        <dbReference type="Proteomes" id="UP000679779"/>
    </source>
</evidence>
<name>A0A920CBI8_9BACL</name>
<evidence type="ECO:0000256" key="1">
    <source>
        <dbReference type="SAM" id="MobiDB-lite"/>
    </source>
</evidence>
<gene>
    <name evidence="2" type="ORF">J2TS6_30890</name>
</gene>
<sequence>MQLRIRDIQHPGLHQQLGFDLILKLIPQPVGTNGKLRIYRVAAVGMADQPRFPMMAAFAVRRVEGVAQQRPHAPPGEMISGAHAHGTRSDDDDIVAFDRCYRRSPPVGRSRSKACSASSVKKRMLTGIAASSSVKAG</sequence>
<protein>
    <submittedName>
        <fullName evidence="2">Uncharacterized protein</fullName>
    </submittedName>
</protein>
<dbReference type="Proteomes" id="UP000679779">
    <property type="component" value="Unassembled WGS sequence"/>
</dbReference>
<comment type="caution">
    <text evidence="2">The sequence shown here is derived from an EMBL/GenBank/DDBJ whole genome shotgun (WGS) entry which is preliminary data.</text>
</comment>
<dbReference type="EMBL" id="BORQ01000003">
    <property type="protein sequence ID" value="GIO31948.1"/>
    <property type="molecule type" value="Genomic_DNA"/>
</dbReference>
<proteinExistence type="predicted"/>
<organism evidence="2 3">
    <name type="scientific">Paenibacillus albilobatus</name>
    <dbReference type="NCBI Taxonomy" id="2716884"/>
    <lineage>
        <taxon>Bacteria</taxon>
        <taxon>Bacillati</taxon>
        <taxon>Bacillota</taxon>
        <taxon>Bacilli</taxon>
        <taxon>Bacillales</taxon>
        <taxon>Paenibacillaceae</taxon>
        <taxon>Paenibacillus</taxon>
    </lineage>
</organism>
<dbReference type="AlphaFoldDB" id="A0A920CBI8"/>
<evidence type="ECO:0000313" key="2">
    <source>
        <dbReference type="EMBL" id="GIO31948.1"/>
    </source>
</evidence>